<evidence type="ECO:0000313" key="8">
    <source>
        <dbReference type="EMBL" id="WAH38827.1"/>
    </source>
</evidence>
<comment type="cofactor">
    <cofactor evidence="2">
        <name>Mg(2+)</name>
        <dbReference type="ChEBI" id="CHEBI:18420"/>
    </cofactor>
</comment>
<dbReference type="Proteomes" id="UP001164803">
    <property type="component" value="Chromosome"/>
</dbReference>
<accession>A0ABY6Z8C4</accession>
<organism evidence="8 9">
    <name type="scientific">Alicyclobacillus dauci</name>
    <dbReference type="NCBI Taxonomy" id="1475485"/>
    <lineage>
        <taxon>Bacteria</taxon>
        <taxon>Bacillati</taxon>
        <taxon>Bacillota</taxon>
        <taxon>Bacilli</taxon>
        <taxon>Bacillales</taxon>
        <taxon>Alicyclobacillaceae</taxon>
        <taxon>Alicyclobacillus</taxon>
    </lineage>
</organism>
<sequence length="245" mass="27375">MEAGTGSKPLGDRPIRPAATLLLVRDGQSGLEIMTVKRSKTVTSFPGFIAFPGGAVEQDDELCVRKFGVGDVRGAQHSDDAVFAFAGLRETAEEIGWLGGIVRQDGSPYSTMIPPQTQLSLLRDKDVLSRKLEANDWRIALSELRFVGRWVTPIETNIPVRFDARFFVMRGFQKELPVRVHQNELDWARWYRPSVLLDEVREGRAAAALPTMSMLRALARATDVEWCLNHLDVPSPHPIISERPD</sequence>
<evidence type="ECO:0000256" key="2">
    <source>
        <dbReference type="ARBA" id="ARBA00001946"/>
    </source>
</evidence>
<dbReference type="PANTHER" id="PTHR12318">
    <property type="entry name" value="TESTOSTERONE-REGULATED PROTEIN RP2"/>
    <property type="match status" value="1"/>
</dbReference>
<evidence type="ECO:0000256" key="5">
    <source>
        <dbReference type="ARBA" id="ARBA00022842"/>
    </source>
</evidence>
<dbReference type="PROSITE" id="PS51462">
    <property type="entry name" value="NUDIX"/>
    <property type="match status" value="1"/>
</dbReference>
<dbReference type="InterPro" id="IPR000086">
    <property type="entry name" value="NUDIX_hydrolase_dom"/>
</dbReference>
<evidence type="ECO:0000256" key="4">
    <source>
        <dbReference type="ARBA" id="ARBA00022801"/>
    </source>
</evidence>
<proteinExistence type="predicted"/>
<keyword evidence="5" id="KW-0460">Magnesium</keyword>
<comment type="cofactor">
    <cofactor evidence="1">
        <name>Mn(2+)</name>
        <dbReference type="ChEBI" id="CHEBI:29035"/>
    </cofactor>
</comment>
<dbReference type="GO" id="GO:0016787">
    <property type="term" value="F:hydrolase activity"/>
    <property type="evidence" value="ECO:0007669"/>
    <property type="project" value="UniProtKB-KW"/>
</dbReference>
<dbReference type="RefSeq" id="WP_268046422.1">
    <property type="nucleotide sequence ID" value="NZ_CP104064.1"/>
</dbReference>
<dbReference type="PANTHER" id="PTHR12318:SF0">
    <property type="entry name" value="ACYL-COENZYME A DIPHOSPHATASE NUDT19"/>
    <property type="match status" value="1"/>
</dbReference>
<dbReference type="InterPro" id="IPR039121">
    <property type="entry name" value="NUDT19"/>
</dbReference>
<dbReference type="InterPro" id="IPR015797">
    <property type="entry name" value="NUDIX_hydrolase-like_dom_sf"/>
</dbReference>
<evidence type="ECO:0000256" key="1">
    <source>
        <dbReference type="ARBA" id="ARBA00001936"/>
    </source>
</evidence>
<evidence type="ECO:0000259" key="7">
    <source>
        <dbReference type="PROSITE" id="PS51462"/>
    </source>
</evidence>
<keyword evidence="3" id="KW-0479">Metal-binding</keyword>
<gene>
    <name evidence="8" type="ORF">NZD86_10285</name>
</gene>
<dbReference type="EMBL" id="CP104064">
    <property type="protein sequence ID" value="WAH38827.1"/>
    <property type="molecule type" value="Genomic_DNA"/>
</dbReference>
<keyword evidence="6" id="KW-0464">Manganese</keyword>
<name>A0ABY6Z8C4_9BACL</name>
<reference evidence="8" key="1">
    <citation type="submission" date="2022-08" db="EMBL/GenBank/DDBJ databases">
        <title>Alicyclobacillus dauci DSM2870, complete genome.</title>
        <authorList>
            <person name="Wang Q."/>
            <person name="Cai R."/>
            <person name="Wang Z."/>
        </authorList>
    </citation>
    <scope>NUCLEOTIDE SEQUENCE</scope>
    <source>
        <strain evidence="8">DSM 28700</strain>
    </source>
</reference>
<dbReference type="SUPFAM" id="SSF55811">
    <property type="entry name" value="Nudix"/>
    <property type="match status" value="1"/>
</dbReference>
<evidence type="ECO:0000256" key="3">
    <source>
        <dbReference type="ARBA" id="ARBA00022723"/>
    </source>
</evidence>
<feature type="domain" description="Nudix hydrolase" evidence="7">
    <location>
        <begin position="14"/>
        <end position="213"/>
    </location>
</feature>
<dbReference type="Gene3D" id="3.90.79.10">
    <property type="entry name" value="Nucleoside Triphosphate Pyrophosphohydrolase"/>
    <property type="match status" value="1"/>
</dbReference>
<protein>
    <submittedName>
        <fullName evidence="8">NUDIX hydrolase</fullName>
    </submittedName>
</protein>
<keyword evidence="9" id="KW-1185">Reference proteome</keyword>
<evidence type="ECO:0000313" key="9">
    <source>
        <dbReference type="Proteomes" id="UP001164803"/>
    </source>
</evidence>
<keyword evidence="4 8" id="KW-0378">Hydrolase</keyword>
<evidence type="ECO:0000256" key="6">
    <source>
        <dbReference type="ARBA" id="ARBA00023211"/>
    </source>
</evidence>